<dbReference type="InterPro" id="IPR050745">
    <property type="entry name" value="Multifunctional_regulatory"/>
</dbReference>
<name>A0A063C176_USTVR</name>
<dbReference type="OrthoDB" id="4772757at2759"/>
<evidence type="ECO:0000256" key="3">
    <source>
        <dbReference type="PROSITE-ProRule" id="PRU00023"/>
    </source>
</evidence>
<evidence type="ECO:0000256" key="1">
    <source>
        <dbReference type="ARBA" id="ARBA00022737"/>
    </source>
</evidence>
<feature type="repeat" description="ANK" evidence="3">
    <location>
        <begin position="91"/>
        <end position="123"/>
    </location>
</feature>
<dbReference type="PANTHER" id="PTHR24189">
    <property type="entry name" value="MYOTROPHIN"/>
    <property type="match status" value="1"/>
</dbReference>
<dbReference type="Proteomes" id="UP000027002">
    <property type="component" value="Chromosome 1"/>
</dbReference>
<dbReference type="PROSITE" id="PS50088">
    <property type="entry name" value="ANK_REPEAT"/>
    <property type="match status" value="1"/>
</dbReference>
<dbReference type="InterPro" id="IPR036770">
    <property type="entry name" value="Ankyrin_rpt-contain_sf"/>
</dbReference>
<dbReference type="RefSeq" id="XP_042993575.1">
    <property type="nucleotide sequence ID" value="XM_043137641.1"/>
</dbReference>
<dbReference type="HOGENOM" id="CLU_098592_0_0_1"/>
<keyword evidence="2 3" id="KW-0040">ANK repeat</keyword>
<dbReference type="KEGG" id="uvi:66060921"/>
<dbReference type="InterPro" id="IPR002110">
    <property type="entry name" value="Ankyrin_rpt"/>
</dbReference>
<organism evidence="4 7">
    <name type="scientific">Ustilaginoidea virens</name>
    <name type="common">Rice false smut fungus</name>
    <name type="synonym">Villosiclava virens</name>
    <dbReference type="NCBI Taxonomy" id="1159556"/>
    <lineage>
        <taxon>Eukaryota</taxon>
        <taxon>Fungi</taxon>
        <taxon>Dikarya</taxon>
        <taxon>Ascomycota</taxon>
        <taxon>Pezizomycotina</taxon>
        <taxon>Sordariomycetes</taxon>
        <taxon>Hypocreomycetidae</taxon>
        <taxon>Hypocreales</taxon>
        <taxon>Clavicipitaceae</taxon>
        <taxon>Ustilaginoidea</taxon>
    </lineage>
</organism>
<dbReference type="SUPFAM" id="SSF48403">
    <property type="entry name" value="Ankyrin repeat"/>
    <property type="match status" value="1"/>
</dbReference>
<reference evidence="4" key="1">
    <citation type="journal article" date="2016" name="Genome Announc.">
        <title>Genome Sequence of Ustilaginoidea virens IPU010, a Rice Pathogenic Fungus Causing False Smut.</title>
        <authorList>
            <person name="Kumagai T."/>
            <person name="Ishii T."/>
            <person name="Terai G."/>
            <person name="Umemura M."/>
            <person name="Machida M."/>
            <person name="Asai K."/>
        </authorList>
    </citation>
    <scope>NUCLEOTIDE SEQUENCE [LARGE SCALE GENOMIC DNA]</scope>
    <source>
        <strain evidence="4">IPU010</strain>
    </source>
</reference>
<sequence>MCITNPIIDPEDSVAVAARTAIHTGDTASLMQLLHDNPDLVKSYIGNRTEARSLLHMLTDHPGNFPNGPETAKLLIEAGADVDAPFLGRAHSETPLHFAASCDDVAVLDVLIDAGANINAGGGVIAETPLADARAFLQFKAAKRLIERGAEVTLQDAATLGLLGRIKGLYESATHQPSQEDTDFALWNAAHGGQLDVVKFVHDKGAGVNTVPPWENLTPLDAAKRTGANDVIEWLEQNEANGFADL</sequence>
<reference evidence="5" key="3">
    <citation type="submission" date="2020-03" db="EMBL/GenBank/DDBJ databases">
        <title>A mixture of massive structural variations and highly conserved coding sequences in Ustilaginoidea virens genome.</title>
        <authorList>
            <person name="Zhang K."/>
            <person name="Zhao Z."/>
            <person name="Zhang Z."/>
            <person name="Li Y."/>
            <person name="Hsiang T."/>
            <person name="Sun W."/>
        </authorList>
    </citation>
    <scope>NUCLEOTIDE SEQUENCE</scope>
    <source>
        <strain evidence="5">UV-8b</strain>
    </source>
</reference>
<evidence type="ECO:0000256" key="2">
    <source>
        <dbReference type="ARBA" id="ARBA00023043"/>
    </source>
</evidence>
<accession>A0A063C176</accession>
<dbReference type="PROSITE" id="PS50297">
    <property type="entry name" value="ANK_REP_REGION"/>
    <property type="match status" value="1"/>
</dbReference>
<dbReference type="EMBL" id="BBTG02000105">
    <property type="protein sequence ID" value="GAO19798.1"/>
    <property type="molecule type" value="Genomic_DNA"/>
</dbReference>
<dbReference type="Gene3D" id="1.25.40.20">
    <property type="entry name" value="Ankyrin repeat-containing domain"/>
    <property type="match status" value="2"/>
</dbReference>
<evidence type="ECO:0000313" key="6">
    <source>
        <dbReference type="Proteomes" id="UP000027002"/>
    </source>
</evidence>
<dbReference type="STRING" id="1159556.A0A063C176"/>
<dbReference type="PANTHER" id="PTHR24189:SF50">
    <property type="entry name" value="ANKYRIN REPEAT AND SOCS BOX PROTEIN 2"/>
    <property type="match status" value="1"/>
</dbReference>
<keyword evidence="1" id="KW-0677">Repeat</keyword>
<dbReference type="GeneID" id="66060921"/>
<gene>
    <name evidence="5" type="ORF">UV8b_00143</name>
    <name evidence="4" type="ORF">UVI_02064030</name>
</gene>
<reference evidence="7" key="2">
    <citation type="journal article" date="2016" name="Genome Announc.">
        <title>Genome sequence of Ustilaginoidea virens IPU010, a rice pathogenic fungus causing false smut.</title>
        <authorList>
            <person name="Kumagai T."/>
            <person name="Ishii T."/>
            <person name="Terai G."/>
            <person name="Umemura M."/>
            <person name="Machida M."/>
            <person name="Asai K."/>
        </authorList>
    </citation>
    <scope>NUCLEOTIDE SEQUENCE [LARGE SCALE GENOMIC DNA]</scope>
    <source>
        <strain evidence="7">IPU010</strain>
    </source>
</reference>
<evidence type="ECO:0000313" key="5">
    <source>
        <dbReference type="EMBL" id="QUC15902.1"/>
    </source>
</evidence>
<dbReference type="AlphaFoldDB" id="A0A063C176"/>
<protein>
    <submittedName>
        <fullName evidence="4">Uncharacterized protein</fullName>
    </submittedName>
</protein>
<dbReference type="Pfam" id="PF12796">
    <property type="entry name" value="Ank_2"/>
    <property type="match status" value="1"/>
</dbReference>
<dbReference type="EMBL" id="CP072753">
    <property type="protein sequence ID" value="QUC15902.1"/>
    <property type="molecule type" value="Genomic_DNA"/>
</dbReference>
<dbReference type="SMART" id="SM00248">
    <property type="entry name" value="ANK"/>
    <property type="match status" value="5"/>
</dbReference>
<evidence type="ECO:0000313" key="4">
    <source>
        <dbReference type="EMBL" id="GAO19798.1"/>
    </source>
</evidence>
<keyword evidence="6" id="KW-1185">Reference proteome</keyword>
<evidence type="ECO:0000313" key="7">
    <source>
        <dbReference type="Proteomes" id="UP000054053"/>
    </source>
</evidence>
<proteinExistence type="predicted"/>
<dbReference type="Proteomes" id="UP000054053">
    <property type="component" value="Unassembled WGS sequence"/>
</dbReference>